<dbReference type="OrthoDB" id="4161272at2759"/>
<name>A0A0D2BJ23_9EURO</name>
<dbReference type="CDD" id="cd10170">
    <property type="entry name" value="ASKHA_NBD_HSP70"/>
    <property type="match status" value="1"/>
</dbReference>
<evidence type="ECO:0000313" key="1">
    <source>
        <dbReference type="EMBL" id="KIW18913.1"/>
    </source>
</evidence>
<dbReference type="RefSeq" id="XP_016239129.1">
    <property type="nucleotide sequence ID" value="XM_016377559.1"/>
</dbReference>
<dbReference type="VEuPathDB" id="FungiDB:PV08_03202"/>
<dbReference type="SUPFAM" id="SSF53067">
    <property type="entry name" value="Actin-like ATPase domain"/>
    <property type="match status" value="1"/>
</dbReference>
<sequence length="661" mass="73956">MEETAQGLENLHIENLDDVLQTIGLVGDVRVKVAVDFGTATSSVCYDILSPFATLLTCPQATNILLNEKGSHRVDTVAAIWQPVAQPTSPCQLVFGSTACETPPGEFKLIGRLNLMKLHLLSKHYDVGVQNLREEHQHVIDSICNTTSGGLCRIYDPLRRTYSTHTINSVSRVIVEFLRFLLRSTMAHFAQKYALDVSMVDTIFKEKVDVAMSMPTVSTWEKDMLDKFRELLHDAGLPQTTFIFSEAKSAAIFHVWQKAQAEKPKGVVSIIVDIGCGTTDYSCLYPYHVASNRTSYKLGEVIPGTGSCDGSQQLNEKFKALLRHHLDGKIAELVPEFQGDEYQVLEAFERGFELVKRTYNDSKPEYHIVPMFDESYLFQPPNAEIQGFRIEDDRIVLKGVVMRRIFDEWLERIIRVLKEQLKSVREKYEGTMPLFIGLTGWGSLPPYVLRKIRESFDSISVQLMETKDGSAVAQGNFLELATEDLATLIQSRTWYGIRAEYGIQWIVEKDTALFPYKERGIIGAQTIRDPKFPLAFELPVIRRGGAGEDSEGPSEVGMLRITIPSLQSSGFTLDQEEGSNHLTFRYQVKLKLDRLMASLELTIPCGGQQVHNARAIEKGMVASFPLKDLYMHPALMGSTTAKMRAALDCSSQRGCGGGGCE</sequence>
<evidence type="ECO:0000313" key="2">
    <source>
        <dbReference type="Proteomes" id="UP000053328"/>
    </source>
</evidence>
<dbReference type="AlphaFoldDB" id="A0A0D2BJ23"/>
<dbReference type="InterPro" id="IPR043129">
    <property type="entry name" value="ATPase_NBD"/>
</dbReference>
<reference evidence="1 2" key="1">
    <citation type="submission" date="2015-01" db="EMBL/GenBank/DDBJ databases">
        <title>The Genome Sequence of Exophiala spinifera CBS89968.</title>
        <authorList>
            <consortium name="The Broad Institute Genomics Platform"/>
            <person name="Cuomo C."/>
            <person name="de Hoog S."/>
            <person name="Gorbushina A."/>
            <person name="Stielow B."/>
            <person name="Teixiera M."/>
            <person name="Abouelleil A."/>
            <person name="Chapman S.B."/>
            <person name="Priest M."/>
            <person name="Young S.K."/>
            <person name="Wortman J."/>
            <person name="Nusbaum C."/>
            <person name="Birren B."/>
        </authorList>
    </citation>
    <scope>NUCLEOTIDE SEQUENCE [LARGE SCALE GENOMIC DNA]</scope>
    <source>
        <strain evidence="1 2">CBS 89968</strain>
    </source>
</reference>
<dbReference type="GeneID" id="27330285"/>
<organism evidence="1 2">
    <name type="scientific">Exophiala spinifera</name>
    <dbReference type="NCBI Taxonomy" id="91928"/>
    <lineage>
        <taxon>Eukaryota</taxon>
        <taxon>Fungi</taxon>
        <taxon>Dikarya</taxon>
        <taxon>Ascomycota</taxon>
        <taxon>Pezizomycotina</taxon>
        <taxon>Eurotiomycetes</taxon>
        <taxon>Chaetothyriomycetidae</taxon>
        <taxon>Chaetothyriales</taxon>
        <taxon>Herpotrichiellaceae</taxon>
        <taxon>Exophiala</taxon>
    </lineage>
</organism>
<protein>
    <submittedName>
        <fullName evidence="1">Uncharacterized protein</fullName>
    </submittedName>
</protein>
<proteinExistence type="predicted"/>
<dbReference type="PANTHER" id="PTHR42749">
    <property type="entry name" value="CELL SHAPE-DETERMINING PROTEIN MREB"/>
    <property type="match status" value="1"/>
</dbReference>
<dbReference type="Proteomes" id="UP000053328">
    <property type="component" value="Unassembled WGS sequence"/>
</dbReference>
<dbReference type="PANTHER" id="PTHR42749:SF1">
    <property type="entry name" value="CELL SHAPE-DETERMINING PROTEIN MREB"/>
    <property type="match status" value="1"/>
</dbReference>
<accession>A0A0D2BJ23</accession>
<dbReference type="STRING" id="91928.A0A0D2BJ23"/>
<dbReference type="HOGENOM" id="CLU_027215_0_0_1"/>
<gene>
    <name evidence="1" type="ORF">PV08_03202</name>
</gene>
<dbReference type="EMBL" id="KN847493">
    <property type="protein sequence ID" value="KIW18913.1"/>
    <property type="molecule type" value="Genomic_DNA"/>
</dbReference>
<keyword evidence="2" id="KW-1185">Reference proteome</keyword>